<sequence>MSSTSWYRIASVQVDDLVFDYESCDIEFKIKKSSDSGQNQGEITLWNLDNKTLSAINKDARVRVKAGFKGDYGTIFEGYVTKKEPQADGVDLSTIITCSDSSFLFYNSKEFVFEVREGQNLSGAVRQVYNTCNVPAGKISDIDYTFPHARTFTGTGQAILEEMLKTINGTSKDTKYVSYTEGGMGYFVRSDNRTAGVFEINSSTGLLTIEVTEDSNSDTVATLTTLLNWRIGIDTWLRIESPNINGLFKASGYTHTLRGDTYETEIEVAEA</sequence>
<dbReference type="RefSeq" id="WP_013329385.1">
    <property type="nucleotide sequence ID" value="NC_014507.1"/>
</dbReference>
<organism evidence="2 3">
    <name type="scientific">Methanolacinia petrolearia (strain DSM 11571 / OCM 486 / SEBR 4847)</name>
    <name type="common">Methanoplanus petrolearius</name>
    <dbReference type="NCBI Taxonomy" id="679926"/>
    <lineage>
        <taxon>Archaea</taxon>
        <taxon>Methanobacteriati</taxon>
        <taxon>Methanobacteriota</taxon>
        <taxon>Stenosarchaea group</taxon>
        <taxon>Methanomicrobia</taxon>
        <taxon>Methanomicrobiales</taxon>
        <taxon>Methanomicrobiaceae</taxon>
        <taxon>Methanolacinia</taxon>
    </lineage>
</organism>
<gene>
    <name evidence="2" type="ordered locus">Mpet_1449</name>
</gene>
<dbReference type="InterPro" id="IPR056937">
    <property type="entry name" value="YqbQ/XkdQ"/>
</dbReference>
<evidence type="ECO:0000313" key="2">
    <source>
        <dbReference type="EMBL" id="ADN36208.1"/>
    </source>
</evidence>
<reference evidence="2 3" key="1">
    <citation type="journal article" date="2010" name="Stand. Genomic Sci.">
        <title>Complete genome sequence of Methanoplanus petrolearius type strain (SEBR 4847).</title>
        <authorList>
            <person name="Brambilla E."/>
            <person name="Djao O.D."/>
            <person name="Daligault H."/>
            <person name="Lapidus A."/>
            <person name="Lucas S."/>
            <person name="Hammon N."/>
            <person name="Nolan M."/>
            <person name="Tice H."/>
            <person name="Cheng J.F."/>
            <person name="Han C."/>
            <person name="Tapia R."/>
            <person name="Goodwin L."/>
            <person name="Pitluck S."/>
            <person name="Liolios K."/>
            <person name="Ivanova N."/>
            <person name="Mavromatis K."/>
            <person name="Mikhailova N."/>
            <person name="Pati A."/>
            <person name="Chen A."/>
            <person name="Palaniappan K."/>
            <person name="Land M."/>
            <person name="Hauser L."/>
            <person name="Chang Y.J."/>
            <person name="Jeffries C.D."/>
            <person name="Rohde M."/>
            <person name="Spring S."/>
            <person name="Sikorski J."/>
            <person name="Goker M."/>
            <person name="Woyke T."/>
            <person name="Bristow J."/>
            <person name="Eisen J.A."/>
            <person name="Markowitz V."/>
            <person name="Hugenholtz P."/>
            <person name="Kyrpides N.C."/>
            <person name="Klenk H.P."/>
        </authorList>
    </citation>
    <scope>NUCLEOTIDE SEQUENCE [LARGE SCALE GENOMIC DNA]</scope>
    <source>
        <strain evidence="3">DSM 11571 / OCM 486 / SEBR 4847</strain>
    </source>
</reference>
<dbReference type="eggNOG" id="arCOG10308">
    <property type="taxonomic scope" value="Archaea"/>
</dbReference>
<name>E1RFH8_METP4</name>
<dbReference type="AlphaFoldDB" id="E1RFH8"/>
<dbReference type="STRING" id="679926.Mpet_1449"/>
<dbReference type="KEGG" id="mpi:Mpet_1449"/>
<proteinExistence type="predicted"/>
<dbReference type="GeneID" id="9743919"/>
<keyword evidence="3" id="KW-1185">Reference proteome</keyword>
<dbReference type="HOGENOM" id="CLU_059703_1_0_2"/>
<accession>E1RFH8</accession>
<protein>
    <recommendedName>
        <fullName evidence="1">YqbQ/XkdQ domain-containing protein</fullName>
    </recommendedName>
</protein>
<dbReference type="Pfam" id="PF24032">
    <property type="entry name" value="YQBQ"/>
    <property type="match status" value="1"/>
</dbReference>
<dbReference type="OrthoDB" id="372587at2157"/>
<feature type="domain" description="YqbQ/XkdQ" evidence="1">
    <location>
        <begin position="55"/>
        <end position="184"/>
    </location>
</feature>
<evidence type="ECO:0000259" key="1">
    <source>
        <dbReference type="Pfam" id="PF24032"/>
    </source>
</evidence>
<dbReference type="Proteomes" id="UP000006565">
    <property type="component" value="Chromosome"/>
</dbReference>
<dbReference type="EMBL" id="CP002117">
    <property type="protein sequence ID" value="ADN36208.1"/>
    <property type="molecule type" value="Genomic_DNA"/>
</dbReference>
<evidence type="ECO:0000313" key="3">
    <source>
        <dbReference type="Proteomes" id="UP000006565"/>
    </source>
</evidence>